<dbReference type="RefSeq" id="WP_229718795.1">
    <property type="nucleotide sequence ID" value="NZ_BMMH01000005.1"/>
</dbReference>
<dbReference type="GO" id="GO:0032259">
    <property type="term" value="P:methylation"/>
    <property type="evidence" value="ECO:0007669"/>
    <property type="project" value="UniProtKB-KW"/>
</dbReference>
<dbReference type="Pfam" id="PF01035">
    <property type="entry name" value="DNA_binding_1"/>
    <property type="match status" value="1"/>
</dbReference>
<dbReference type="FunFam" id="1.10.10.10:FF:000214">
    <property type="entry name" value="Methylated-DNA--protein-cysteine methyltransferase"/>
    <property type="match status" value="1"/>
</dbReference>
<dbReference type="InterPro" id="IPR036217">
    <property type="entry name" value="MethylDNA_cys_MeTrfase_DNAb"/>
</dbReference>
<dbReference type="PROSITE" id="PS00374">
    <property type="entry name" value="MGMT"/>
    <property type="match status" value="1"/>
</dbReference>
<evidence type="ECO:0000256" key="7">
    <source>
        <dbReference type="ARBA" id="ARBA00023204"/>
    </source>
</evidence>
<comment type="catalytic activity">
    <reaction evidence="1">
        <text>a 4-O-methyl-thymidine in DNA + L-cysteinyl-[protein] = a thymidine in DNA + S-methyl-L-cysteinyl-[protein]</text>
        <dbReference type="Rhea" id="RHEA:53428"/>
        <dbReference type="Rhea" id="RHEA-COMP:10131"/>
        <dbReference type="Rhea" id="RHEA-COMP:10132"/>
        <dbReference type="Rhea" id="RHEA-COMP:13555"/>
        <dbReference type="Rhea" id="RHEA-COMP:13556"/>
        <dbReference type="ChEBI" id="CHEBI:29950"/>
        <dbReference type="ChEBI" id="CHEBI:82612"/>
        <dbReference type="ChEBI" id="CHEBI:137386"/>
        <dbReference type="ChEBI" id="CHEBI:137387"/>
        <dbReference type="EC" id="2.1.1.63"/>
    </reaction>
</comment>
<evidence type="ECO:0000313" key="10">
    <source>
        <dbReference type="EMBL" id="GGL14179.1"/>
    </source>
</evidence>
<dbReference type="SUPFAM" id="SSF53155">
    <property type="entry name" value="Methylated DNA-protein cysteine methyltransferase domain"/>
    <property type="match status" value="1"/>
</dbReference>
<evidence type="ECO:0000256" key="2">
    <source>
        <dbReference type="ARBA" id="ARBA00008711"/>
    </source>
</evidence>
<dbReference type="InterPro" id="IPR036631">
    <property type="entry name" value="MGMT_N_sf"/>
</dbReference>
<comment type="similarity">
    <text evidence="2">Belongs to the MGMT family.</text>
</comment>
<evidence type="ECO:0000256" key="3">
    <source>
        <dbReference type="ARBA" id="ARBA00011918"/>
    </source>
</evidence>
<dbReference type="CDD" id="cd06445">
    <property type="entry name" value="ATase"/>
    <property type="match status" value="1"/>
</dbReference>
<keyword evidence="4 10" id="KW-0489">Methyltransferase</keyword>
<dbReference type="SUPFAM" id="SSF46767">
    <property type="entry name" value="Methylated DNA-protein cysteine methyltransferase, C-terminal domain"/>
    <property type="match status" value="1"/>
</dbReference>
<dbReference type="NCBIfam" id="TIGR00589">
    <property type="entry name" value="ogt"/>
    <property type="match status" value="1"/>
</dbReference>
<dbReference type="PANTHER" id="PTHR10815">
    <property type="entry name" value="METHYLATED-DNA--PROTEIN-CYSTEINE METHYLTRANSFERASE"/>
    <property type="match status" value="1"/>
</dbReference>
<reference evidence="10" key="1">
    <citation type="journal article" date="2014" name="Int. J. Syst. Evol. Microbiol.">
        <title>Complete genome sequence of Corynebacterium casei LMG S-19264T (=DSM 44701T), isolated from a smear-ripened cheese.</title>
        <authorList>
            <consortium name="US DOE Joint Genome Institute (JGI-PGF)"/>
            <person name="Walter F."/>
            <person name="Albersmeier A."/>
            <person name="Kalinowski J."/>
            <person name="Ruckert C."/>
        </authorList>
    </citation>
    <scope>NUCLEOTIDE SEQUENCE</scope>
    <source>
        <strain evidence="10">CGMCC 4.3508</strain>
    </source>
</reference>
<feature type="domain" description="Methylated-DNA-[protein]-cysteine S-methyltransferase DNA binding" evidence="9">
    <location>
        <begin position="82"/>
        <end position="161"/>
    </location>
</feature>
<organism evidence="10 11">
    <name type="scientific">Nocardia jinanensis</name>
    <dbReference type="NCBI Taxonomy" id="382504"/>
    <lineage>
        <taxon>Bacteria</taxon>
        <taxon>Bacillati</taxon>
        <taxon>Actinomycetota</taxon>
        <taxon>Actinomycetes</taxon>
        <taxon>Mycobacteriales</taxon>
        <taxon>Nocardiaceae</taxon>
        <taxon>Nocardia</taxon>
    </lineage>
</organism>
<protein>
    <recommendedName>
        <fullName evidence="3">methylated-DNA--[protein]-cysteine S-methyltransferase</fullName>
        <ecNumber evidence="3">2.1.1.63</ecNumber>
    </recommendedName>
</protein>
<name>A0A917VSG9_9NOCA</name>
<comment type="catalytic activity">
    <reaction evidence="8">
        <text>a 6-O-methyl-2'-deoxyguanosine in DNA + L-cysteinyl-[protein] = S-methyl-L-cysteinyl-[protein] + a 2'-deoxyguanosine in DNA</text>
        <dbReference type="Rhea" id="RHEA:24000"/>
        <dbReference type="Rhea" id="RHEA-COMP:10131"/>
        <dbReference type="Rhea" id="RHEA-COMP:10132"/>
        <dbReference type="Rhea" id="RHEA-COMP:11367"/>
        <dbReference type="Rhea" id="RHEA-COMP:11368"/>
        <dbReference type="ChEBI" id="CHEBI:29950"/>
        <dbReference type="ChEBI" id="CHEBI:82612"/>
        <dbReference type="ChEBI" id="CHEBI:85445"/>
        <dbReference type="ChEBI" id="CHEBI:85448"/>
        <dbReference type="EC" id="2.1.1.63"/>
    </reaction>
</comment>
<dbReference type="Gene3D" id="1.10.10.10">
    <property type="entry name" value="Winged helix-like DNA-binding domain superfamily/Winged helix DNA-binding domain"/>
    <property type="match status" value="1"/>
</dbReference>
<dbReference type="EMBL" id="BMMH01000005">
    <property type="protein sequence ID" value="GGL14179.1"/>
    <property type="molecule type" value="Genomic_DNA"/>
</dbReference>
<evidence type="ECO:0000259" key="9">
    <source>
        <dbReference type="Pfam" id="PF01035"/>
    </source>
</evidence>
<dbReference type="GO" id="GO:0006281">
    <property type="term" value="P:DNA repair"/>
    <property type="evidence" value="ECO:0007669"/>
    <property type="project" value="UniProtKB-KW"/>
</dbReference>
<sequence>MTDIRYAQGATELGMATFVTDGDALTGCYLSGRGPRPEPARSGEKVELAQIPVLRTAHAELGEYLAGERRDFDVPLATSGDEFEERVWAMLREIAFGDTVTYGHLAEQLGDRGLAQRVGRAVGGNPLLVFIPCHRVVGAGGKLVGYAAGLHRKRRLLELEEPVAVRAARLF</sequence>
<evidence type="ECO:0000256" key="4">
    <source>
        <dbReference type="ARBA" id="ARBA00022603"/>
    </source>
</evidence>
<dbReference type="PANTHER" id="PTHR10815:SF5">
    <property type="entry name" value="METHYLATED-DNA--PROTEIN-CYSTEINE METHYLTRANSFERASE"/>
    <property type="match status" value="1"/>
</dbReference>
<keyword evidence="6" id="KW-0227">DNA damage</keyword>
<keyword evidence="7" id="KW-0234">DNA repair</keyword>
<dbReference type="InterPro" id="IPR001497">
    <property type="entry name" value="MethylDNA_cys_MeTrfase_AS"/>
</dbReference>
<keyword evidence="11" id="KW-1185">Reference proteome</keyword>
<evidence type="ECO:0000256" key="8">
    <source>
        <dbReference type="ARBA" id="ARBA00049348"/>
    </source>
</evidence>
<comment type="caution">
    <text evidence="10">The sequence shown here is derived from an EMBL/GenBank/DDBJ whole genome shotgun (WGS) entry which is preliminary data.</text>
</comment>
<proteinExistence type="inferred from homology"/>
<dbReference type="Gene3D" id="3.30.160.70">
    <property type="entry name" value="Methylated DNA-protein cysteine methyltransferase domain"/>
    <property type="match status" value="1"/>
</dbReference>
<reference evidence="10" key="2">
    <citation type="submission" date="2020-09" db="EMBL/GenBank/DDBJ databases">
        <authorList>
            <person name="Sun Q."/>
            <person name="Zhou Y."/>
        </authorList>
    </citation>
    <scope>NUCLEOTIDE SEQUENCE</scope>
    <source>
        <strain evidence="10">CGMCC 4.3508</strain>
    </source>
</reference>
<evidence type="ECO:0000256" key="6">
    <source>
        <dbReference type="ARBA" id="ARBA00022763"/>
    </source>
</evidence>
<dbReference type="GO" id="GO:0003908">
    <property type="term" value="F:methylated-DNA-[protein]-cysteine S-methyltransferase activity"/>
    <property type="evidence" value="ECO:0007669"/>
    <property type="project" value="UniProtKB-EC"/>
</dbReference>
<accession>A0A917VSG9</accession>
<dbReference type="InterPro" id="IPR014048">
    <property type="entry name" value="MethylDNA_cys_MeTrfase_DNA-bd"/>
</dbReference>
<dbReference type="InterPro" id="IPR036388">
    <property type="entry name" value="WH-like_DNA-bd_sf"/>
</dbReference>
<gene>
    <name evidence="10" type="ORF">GCM10011588_30870</name>
</gene>
<dbReference type="Proteomes" id="UP000638263">
    <property type="component" value="Unassembled WGS sequence"/>
</dbReference>
<evidence type="ECO:0000256" key="1">
    <source>
        <dbReference type="ARBA" id="ARBA00001286"/>
    </source>
</evidence>
<evidence type="ECO:0000313" key="11">
    <source>
        <dbReference type="Proteomes" id="UP000638263"/>
    </source>
</evidence>
<dbReference type="AlphaFoldDB" id="A0A917VSG9"/>
<keyword evidence="5" id="KW-0808">Transferase</keyword>
<dbReference type="EC" id="2.1.1.63" evidence="3"/>
<evidence type="ECO:0000256" key="5">
    <source>
        <dbReference type="ARBA" id="ARBA00022679"/>
    </source>
</evidence>